<organism evidence="1 2">
    <name type="scientific">Rhodonia placenta</name>
    <dbReference type="NCBI Taxonomy" id="104341"/>
    <lineage>
        <taxon>Eukaryota</taxon>
        <taxon>Fungi</taxon>
        <taxon>Dikarya</taxon>
        <taxon>Basidiomycota</taxon>
        <taxon>Agaricomycotina</taxon>
        <taxon>Agaricomycetes</taxon>
        <taxon>Polyporales</taxon>
        <taxon>Adustoporiaceae</taxon>
        <taxon>Rhodonia</taxon>
    </lineage>
</organism>
<sequence length="216" mass="25393">MHQPDPLIVLSPNARTPKPDVIIWNPKNRIIMFGQDYESFQAVMRDELNREKVDVSRFKSATNIMTMRSDLAKLFYENKFSIDVDDNYRIVFFQDPDELECSSESMSALTGRDYHWTPPTPDGAFQPDKDLLRRHFRHSLRVNLCGNDIHFYLTRNQIQAFWDRFNGDSDHADIIKPTAYAEWNTLLGSCCREWQRLDKLAELDDRLQGSQIEEED</sequence>
<comment type="caution">
    <text evidence="1">The sequence shown here is derived from an EMBL/GenBank/DDBJ whole genome shotgun (WGS) entry which is preliminary data.</text>
</comment>
<dbReference type="EMBL" id="JADOXO010000200">
    <property type="protein sequence ID" value="KAF9809685.1"/>
    <property type="molecule type" value="Genomic_DNA"/>
</dbReference>
<dbReference type="AlphaFoldDB" id="A0A8H7NYA4"/>
<proteinExistence type="predicted"/>
<evidence type="ECO:0000313" key="2">
    <source>
        <dbReference type="Proteomes" id="UP000639403"/>
    </source>
</evidence>
<accession>A0A8H7NYA4</accession>
<dbReference type="Proteomes" id="UP000639403">
    <property type="component" value="Unassembled WGS sequence"/>
</dbReference>
<reference evidence="1" key="1">
    <citation type="submission" date="2020-11" db="EMBL/GenBank/DDBJ databases">
        <authorList>
            <person name="Koelle M."/>
            <person name="Horta M.A.C."/>
            <person name="Nowrousian M."/>
            <person name="Ohm R.A."/>
            <person name="Benz P."/>
            <person name="Pilgard A."/>
        </authorList>
    </citation>
    <scope>NUCLEOTIDE SEQUENCE</scope>
    <source>
        <strain evidence="1">FPRL280</strain>
    </source>
</reference>
<reference evidence="1" key="2">
    <citation type="journal article" name="Front. Microbiol.">
        <title>Degradative Capacity of Two Strains of Rhodonia placenta: From Phenotype to Genotype.</title>
        <authorList>
            <person name="Kolle M."/>
            <person name="Horta M.A.C."/>
            <person name="Nowrousian M."/>
            <person name="Ohm R.A."/>
            <person name="Benz J.P."/>
            <person name="Pilgard A."/>
        </authorList>
    </citation>
    <scope>NUCLEOTIDE SEQUENCE</scope>
    <source>
        <strain evidence="1">FPRL280</strain>
    </source>
</reference>
<protein>
    <submittedName>
        <fullName evidence="1">Uncharacterized protein</fullName>
    </submittedName>
</protein>
<gene>
    <name evidence="1" type="ORF">IEO21_07319</name>
</gene>
<name>A0A8H7NYA4_9APHY</name>
<evidence type="ECO:0000313" key="1">
    <source>
        <dbReference type="EMBL" id="KAF9809685.1"/>
    </source>
</evidence>